<keyword evidence="2" id="KW-1185">Reference proteome</keyword>
<dbReference type="AlphaFoldDB" id="A0AAE1VV17"/>
<sequence>MNHNSERFSFSRYFKQARHFLPKESPRSCQHYGNDNCHHVFDINANLSYFPS</sequence>
<comment type="caution">
    <text evidence="1">The sequence shown here is derived from an EMBL/GenBank/DDBJ whole genome shotgun (WGS) entry which is preliminary data.</text>
</comment>
<dbReference type="EMBL" id="JAVYJV010000001">
    <property type="protein sequence ID" value="KAK4378386.1"/>
    <property type="molecule type" value="Genomic_DNA"/>
</dbReference>
<reference evidence="1" key="1">
    <citation type="submission" date="2023-12" db="EMBL/GenBank/DDBJ databases">
        <title>Genome assembly of Anisodus tanguticus.</title>
        <authorList>
            <person name="Wang Y.-J."/>
        </authorList>
    </citation>
    <scope>NUCLEOTIDE SEQUENCE</scope>
    <source>
        <strain evidence="1">KB-2021</strain>
        <tissue evidence="1">Leaf</tissue>
    </source>
</reference>
<gene>
    <name evidence="1" type="ORF">RND71_000248</name>
</gene>
<protein>
    <submittedName>
        <fullName evidence="1">Uncharacterized protein</fullName>
    </submittedName>
</protein>
<accession>A0AAE1VV17</accession>
<name>A0AAE1VV17_9SOLA</name>
<evidence type="ECO:0000313" key="1">
    <source>
        <dbReference type="EMBL" id="KAK4378386.1"/>
    </source>
</evidence>
<organism evidence="1 2">
    <name type="scientific">Anisodus tanguticus</name>
    <dbReference type="NCBI Taxonomy" id="243964"/>
    <lineage>
        <taxon>Eukaryota</taxon>
        <taxon>Viridiplantae</taxon>
        <taxon>Streptophyta</taxon>
        <taxon>Embryophyta</taxon>
        <taxon>Tracheophyta</taxon>
        <taxon>Spermatophyta</taxon>
        <taxon>Magnoliopsida</taxon>
        <taxon>eudicotyledons</taxon>
        <taxon>Gunneridae</taxon>
        <taxon>Pentapetalae</taxon>
        <taxon>asterids</taxon>
        <taxon>lamiids</taxon>
        <taxon>Solanales</taxon>
        <taxon>Solanaceae</taxon>
        <taxon>Solanoideae</taxon>
        <taxon>Hyoscyameae</taxon>
        <taxon>Anisodus</taxon>
    </lineage>
</organism>
<dbReference type="Proteomes" id="UP001291623">
    <property type="component" value="Unassembled WGS sequence"/>
</dbReference>
<proteinExistence type="predicted"/>
<evidence type="ECO:0000313" key="2">
    <source>
        <dbReference type="Proteomes" id="UP001291623"/>
    </source>
</evidence>